<dbReference type="SUPFAM" id="SSF53474">
    <property type="entry name" value="alpha/beta-Hydrolases"/>
    <property type="match status" value="1"/>
</dbReference>
<feature type="compositionally biased region" description="Low complexity" evidence="3">
    <location>
        <begin position="72"/>
        <end position="85"/>
    </location>
</feature>
<dbReference type="EMBL" id="CP027667">
    <property type="protein sequence ID" value="AVO50758.1"/>
    <property type="molecule type" value="Genomic_DNA"/>
</dbReference>
<protein>
    <submittedName>
        <fullName evidence="4">Esterase</fullName>
    </submittedName>
</protein>
<evidence type="ECO:0000313" key="4">
    <source>
        <dbReference type="EMBL" id="AVO50758.1"/>
    </source>
</evidence>
<name>A0A2R3QG55_9BURK</name>
<dbReference type="NCBIfam" id="TIGR01840">
    <property type="entry name" value="esterase_phb"/>
    <property type="match status" value="1"/>
</dbReference>
<dbReference type="OrthoDB" id="9767239at2"/>
<sequence>MNHPFQDMLGEATRLTQGGHLMAATELIQRALRGEGAPAPDQGAPPQRPGAGLVIDAQARVIDEPRPSAWQAPTDGAAPAPAPSTGAEQWLRASHSHQGRQLTYRLYVPPGAPGQSAPRPLIVMLHGCTQDADDFAAGTRMNQLAREAGVLVLYPEQVQHANAQKCWNWFKPQHQQRGRGEPALLASLTRQVMAEHGVDAARVYVAGLSAGGAMADILGRAYPELFAAVGVHSGLAAGAAADLPSALAAMRGGAPAGRASTPAPRPLIVLHGDADSTVHPANGAAVAGAALGGSAAQATAGRAPGGQRFTRSVQGASGNGAAVEYWQLHGAGHAWSGGSAAGSYTAPGGVDASAEMLRFFLSHRQPPSH</sequence>
<dbReference type="InterPro" id="IPR050955">
    <property type="entry name" value="Plant_Biomass_Hydrol_Est"/>
</dbReference>
<dbReference type="InterPro" id="IPR010126">
    <property type="entry name" value="Esterase_phb"/>
</dbReference>
<evidence type="ECO:0000313" key="5">
    <source>
        <dbReference type="Proteomes" id="UP000237925"/>
    </source>
</evidence>
<dbReference type="RefSeq" id="WP_106685151.1">
    <property type="nucleotide sequence ID" value="NZ_CP027667.1"/>
</dbReference>
<feature type="region of interest" description="Disordered" evidence="3">
    <location>
        <begin position="66"/>
        <end position="85"/>
    </location>
</feature>
<evidence type="ECO:0000256" key="1">
    <source>
        <dbReference type="ARBA" id="ARBA00022729"/>
    </source>
</evidence>
<keyword evidence="5" id="KW-1185">Reference proteome</keyword>
<dbReference type="Pfam" id="PF10503">
    <property type="entry name" value="Esterase_PHB"/>
    <property type="match status" value="1"/>
</dbReference>
<keyword evidence="1" id="KW-0732">Signal</keyword>
<proteinExistence type="predicted"/>
<dbReference type="GO" id="GO:0016787">
    <property type="term" value="F:hydrolase activity"/>
    <property type="evidence" value="ECO:0007669"/>
    <property type="project" value="UniProtKB-KW"/>
</dbReference>
<organism evidence="4 5">
    <name type="scientific">Melaminivora suipulveris</name>
    <dbReference type="NCBI Taxonomy" id="2109913"/>
    <lineage>
        <taxon>Bacteria</taxon>
        <taxon>Pseudomonadati</taxon>
        <taxon>Pseudomonadota</taxon>
        <taxon>Betaproteobacteria</taxon>
        <taxon>Burkholderiales</taxon>
        <taxon>Comamonadaceae</taxon>
        <taxon>Melaminivora</taxon>
    </lineage>
</organism>
<dbReference type="Gene3D" id="3.40.50.1820">
    <property type="entry name" value="alpha/beta hydrolase"/>
    <property type="match status" value="1"/>
</dbReference>
<evidence type="ECO:0000256" key="3">
    <source>
        <dbReference type="SAM" id="MobiDB-lite"/>
    </source>
</evidence>
<dbReference type="InterPro" id="IPR029058">
    <property type="entry name" value="AB_hydrolase_fold"/>
</dbReference>
<dbReference type="GO" id="GO:0005576">
    <property type="term" value="C:extracellular region"/>
    <property type="evidence" value="ECO:0007669"/>
    <property type="project" value="InterPro"/>
</dbReference>
<dbReference type="PANTHER" id="PTHR43037">
    <property type="entry name" value="UNNAMED PRODUCT-RELATED"/>
    <property type="match status" value="1"/>
</dbReference>
<accession>A0A2R3QG55</accession>
<dbReference type="AlphaFoldDB" id="A0A2R3QG55"/>
<gene>
    <name evidence="4" type="ORF">C6568_17150</name>
</gene>
<dbReference type="Proteomes" id="UP000237925">
    <property type="component" value="Chromosome"/>
</dbReference>
<dbReference type="PANTHER" id="PTHR43037:SF1">
    <property type="entry name" value="BLL1128 PROTEIN"/>
    <property type="match status" value="1"/>
</dbReference>
<reference evidence="4 5" key="1">
    <citation type="submission" date="2018-03" db="EMBL/GenBank/DDBJ databases">
        <title>Genome sequencing of Melaminivora sp.</title>
        <authorList>
            <person name="Kim S.-J."/>
            <person name="Heo J."/>
            <person name="Ahn J.-H."/>
            <person name="Kwon S.-W."/>
        </authorList>
    </citation>
    <scope>NUCLEOTIDE SEQUENCE [LARGE SCALE GENOMIC DNA]</scope>
    <source>
        <strain evidence="4 5">SC2-9</strain>
    </source>
</reference>
<keyword evidence="2" id="KW-0378">Hydrolase</keyword>
<evidence type="ECO:0000256" key="2">
    <source>
        <dbReference type="ARBA" id="ARBA00022801"/>
    </source>
</evidence>
<dbReference type="KEGG" id="mela:C6568_17150"/>